<dbReference type="GO" id="GO:0005737">
    <property type="term" value="C:cytoplasm"/>
    <property type="evidence" value="ECO:0007669"/>
    <property type="project" value="InterPro"/>
</dbReference>
<feature type="domain" description="BAR" evidence="1">
    <location>
        <begin position="17"/>
        <end position="193"/>
    </location>
</feature>
<name>A0A498SF92_ACAVI</name>
<dbReference type="AlphaFoldDB" id="A0A498SF92"/>
<proteinExistence type="predicted"/>
<evidence type="ECO:0000313" key="3">
    <source>
        <dbReference type="Proteomes" id="UP000276991"/>
    </source>
</evidence>
<evidence type="ECO:0000313" key="2">
    <source>
        <dbReference type="EMBL" id="VBB27197.1"/>
    </source>
</evidence>
<dbReference type="Pfam" id="PF03114">
    <property type="entry name" value="BAR"/>
    <property type="match status" value="1"/>
</dbReference>
<organism evidence="2 3">
    <name type="scientific">Acanthocheilonema viteae</name>
    <name type="common">Filarial nematode worm</name>
    <name type="synonym">Dipetalonema viteae</name>
    <dbReference type="NCBI Taxonomy" id="6277"/>
    <lineage>
        <taxon>Eukaryota</taxon>
        <taxon>Metazoa</taxon>
        <taxon>Ecdysozoa</taxon>
        <taxon>Nematoda</taxon>
        <taxon>Chromadorea</taxon>
        <taxon>Rhabditida</taxon>
        <taxon>Spirurina</taxon>
        <taxon>Spiruromorpha</taxon>
        <taxon>Filarioidea</taxon>
        <taxon>Onchocercidae</taxon>
        <taxon>Acanthocheilonema</taxon>
    </lineage>
</organism>
<dbReference type="Gene3D" id="1.20.1270.60">
    <property type="entry name" value="Arfaptin homology (AH) domain/BAR domain"/>
    <property type="match status" value="1"/>
</dbReference>
<dbReference type="EMBL" id="UPTC01000196">
    <property type="protein sequence ID" value="VBB27197.1"/>
    <property type="molecule type" value="Genomic_DNA"/>
</dbReference>
<dbReference type="InterPro" id="IPR004148">
    <property type="entry name" value="BAR_dom"/>
</dbReference>
<keyword evidence="3" id="KW-1185">Reference proteome</keyword>
<dbReference type="SUPFAM" id="SSF103657">
    <property type="entry name" value="BAR/IMD domain-like"/>
    <property type="match status" value="1"/>
</dbReference>
<dbReference type="InterPro" id="IPR027267">
    <property type="entry name" value="AH/BAR_dom_sf"/>
</dbReference>
<reference evidence="2 3" key="1">
    <citation type="submission" date="2018-08" db="EMBL/GenBank/DDBJ databases">
        <authorList>
            <person name="Laetsch R D."/>
            <person name="Stevens L."/>
            <person name="Kumar S."/>
            <person name="Blaxter L. M."/>
        </authorList>
    </citation>
    <scope>NUCLEOTIDE SEQUENCE [LARGE SCALE GENOMIC DNA]</scope>
</reference>
<protein>
    <recommendedName>
        <fullName evidence="1">BAR domain-containing protein</fullName>
    </recommendedName>
</protein>
<dbReference type="OrthoDB" id="5835517at2759"/>
<evidence type="ECO:0000259" key="1">
    <source>
        <dbReference type="Pfam" id="PF03114"/>
    </source>
</evidence>
<gene>
    <name evidence="2" type="ORF">NAV_LOCUS2027</name>
</gene>
<sequence>MTSKVKASAYRLIGGSKTVYCADYEEKISLFNNFKKQTEKLIGLIVTLVTDNLATELKQKISKDTIDSGMNKYEKVGQALYKYSSEIENDSFAVVLKKAKEVFDNAGQKHRTFRTNMLEKVQKPMKEWIETNAKHVSKELKSVNNKRDELDCAINKLRRKPDDLEVQAMKERAETTFQEEFEKTNKLLDDEIKESVRQISNF</sequence>
<accession>A0A498SF92</accession>
<dbReference type="Proteomes" id="UP000276991">
    <property type="component" value="Unassembled WGS sequence"/>
</dbReference>